<dbReference type="RefSeq" id="WP_173013708.1">
    <property type="nucleotide sequence ID" value="NZ_AP019860.1"/>
</dbReference>
<dbReference type="SUPFAM" id="SSF56059">
    <property type="entry name" value="Glutathione synthetase ATP-binding domain-like"/>
    <property type="match status" value="1"/>
</dbReference>
<reference evidence="3 4" key="1">
    <citation type="submission" date="2019-08" db="EMBL/GenBank/DDBJ databases">
        <title>Complete genome sequence of Candidatus Uab amorphum.</title>
        <authorList>
            <person name="Shiratori T."/>
            <person name="Suzuki S."/>
            <person name="Kakizawa Y."/>
            <person name="Ishida K."/>
        </authorList>
    </citation>
    <scope>NUCLEOTIDE SEQUENCE [LARGE SCALE GENOMIC DNA]</scope>
    <source>
        <strain evidence="3 4">SRT547</strain>
    </source>
</reference>
<dbReference type="InterPro" id="IPR048936">
    <property type="entry name" value="MvdD-like_ATPgrasp"/>
</dbReference>
<dbReference type="InterPro" id="IPR011761">
    <property type="entry name" value="ATP-grasp"/>
</dbReference>
<dbReference type="Pfam" id="PF21068">
    <property type="entry name" value="ATPgraspMvdD"/>
    <property type="match status" value="1"/>
</dbReference>
<proteinExistence type="predicted"/>
<dbReference type="KEGG" id="uam:UABAM_06567"/>
<protein>
    <submittedName>
        <fullName evidence="3">ATP-grasp ribosomal peptide maturase</fullName>
    </submittedName>
</protein>
<dbReference type="PANTHER" id="PTHR21621">
    <property type="entry name" value="RIBOSOMAL PROTEIN S6 MODIFICATION PROTEIN"/>
    <property type="match status" value="1"/>
</dbReference>
<sequence>MILIISKPDDAHTVTIEKRIQQLEPDLPVVVLDTSLFPEKMTLQAHYGNGKSEYIFKYAGKTFSSSDIRSVWYRRPQRPTIPTSVTDEDTRSFIERESNFVVDGIWRSLNCFWVNDPVLNARANYKIYQLQIAQNFDFRIPNTIVSNDAEAVRTFWETNHRKIIYKQVRGISTRSVKTSLVTEKELGFLDSLQISPVIFQEYIPAQYDLRITVMGKKIFSAKIHSQKSDSKLDWRFDHARLLEPYTLPQEIEQKIRQYIDFLGLVYGAIDMRVTPEGEYVFFEINPSGQFVFVEILTELPLSEEFAKLLIRGHV</sequence>
<feature type="domain" description="ATP-grasp" evidence="2">
    <location>
        <begin position="130"/>
        <end position="314"/>
    </location>
</feature>
<dbReference type="GO" id="GO:0005524">
    <property type="term" value="F:ATP binding"/>
    <property type="evidence" value="ECO:0007669"/>
    <property type="project" value="UniProtKB-UniRule"/>
</dbReference>
<keyword evidence="1" id="KW-0547">Nucleotide-binding</keyword>
<dbReference type="AlphaFoldDB" id="A0A5S9IVQ7"/>
<keyword evidence="4" id="KW-1185">Reference proteome</keyword>
<evidence type="ECO:0000313" key="3">
    <source>
        <dbReference type="EMBL" id="BBM88151.1"/>
    </source>
</evidence>
<dbReference type="EMBL" id="AP019860">
    <property type="protein sequence ID" value="BBM88151.1"/>
    <property type="molecule type" value="Genomic_DNA"/>
</dbReference>
<dbReference type="PANTHER" id="PTHR21621:SF0">
    <property type="entry name" value="BETA-CITRYLGLUTAMATE SYNTHASE B-RELATED"/>
    <property type="match status" value="1"/>
</dbReference>
<keyword evidence="1" id="KW-0067">ATP-binding</keyword>
<dbReference type="GO" id="GO:0009432">
    <property type="term" value="P:SOS response"/>
    <property type="evidence" value="ECO:0007669"/>
    <property type="project" value="TreeGrafter"/>
</dbReference>
<organism evidence="3 4">
    <name type="scientific">Uabimicrobium amorphum</name>
    <dbReference type="NCBI Taxonomy" id="2596890"/>
    <lineage>
        <taxon>Bacteria</taxon>
        <taxon>Pseudomonadati</taxon>
        <taxon>Planctomycetota</taxon>
        <taxon>Candidatus Uabimicrobiia</taxon>
        <taxon>Candidatus Uabimicrobiales</taxon>
        <taxon>Candidatus Uabimicrobiaceae</taxon>
        <taxon>Candidatus Uabimicrobium</taxon>
    </lineage>
</organism>
<dbReference type="GO" id="GO:0005737">
    <property type="term" value="C:cytoplasm"/>
    <property type="evidence" value="ECO:0007669"/>
    <property type="project" value="TreeGrafter"/>
</dbReference>
<dbReference type="GO" id="GO:0018169">
    <property type="term" value="F:ribosomal S6-glutamic acid ligase activity"/>
    <property type="evidence" value="ECO:0007669"/>
    <property type="project" value="TreeGrafter"/>
</dbReference>
<dbReference type="PROSITE" id="PS50975">
    <property type="entry name" value="ATP_GRASP"/>
    <property type="match status" value="1"/>
</dbReference>
<gene>
    <name evidence="3" type="ORF">UABAM_06567</name>
</gene>
<dbReference type="Gene3D" id="3.30.470.20">
    <property type="entry name" value="ATP-grasp fold, B domain"/>
    <property type="match status" value="1"/>
</dbReference>
<evidence type="ECO:0000259" key="2">
    <source>
        <dbReference type="PROSITE" id="PS50975"/>
    </source>
</evidence>
<name>A0A5S9IVQ7_UABAM</name>
<evidence type="ECO:0000256" key="1">
    <source>
        <dbReference type="PROSITE-ProRule" id="PRU00409"/>
    </source>
</evidence>
<evidence type="ECO:0000313" key="4">
    <source>
        <dbReference type="Proteomes" id="UP000326354"/>
    </source>
</evidence>
<dbReference type="Proteomes" id="UP000326354">
    <property type="component" value="Chromosome"/>
</dbReference>
<accession>A0A5S9IVQ7</accession>
<dbReference type="GO" id="GO:0046872">
    <property type="term" value="F:metal ion binding"/>
    <property type="evidence" value="ECO:0007669"/>
    <property type="project" value="InterPro"/>
</dbReference>